<name>A0A7R9BT43_9CRUS</name>
<evidence type="ECO:0008006" key="9">
    <source>
        <dbReference type="Google" id="ProtNLM"/>
    </source>
</evidence>
<dbReference type="GO" id="GO:0005509">
    <property type="term" value="F:calcium ion binding"/>
    <property type="evidence" value="ECO:0007669"/>
    <property type="project" value="InterPro"/>
</dbReference>
<dbReference type="PROSITE" id="PS00018">
    <property type="entry name" value="EF_HAND_1"/>
    <property type="match status" value="3"/>
</dbReference>
<feature type="transmembrane region" description="Helical" evidence="4">
    <location>
        <begin position="454"/>
        <end position="472"/>
    </location>
</feature>
<feature type="compositionally biased region" description="Polar residues" evidence="3">
    <location>
        <begin position="879"/>
        <end position="914"/>
    </location>
</feature>
<dbReference type="GO" id="GO:0006952">
    <property type="term" value="P:defense response"/>
    <property type="evidence" value="ECO:0007669"/>
    <property type="project" value="TreeGrafter"/>
</dbReference>
<dbReference type="PANTHER" id="PTHR11972">
    <property type="entry name" value="NADPH OXIDASE"/>
    <property type="match status" value="1"/>
</dbReference>
<feature type="region of interest" description="Disordered" evidence="3">
    <location>
        <begin position="850"/>
        <end position="951"/>
    </location>
</feature>
<evidence type="ECO:0000256" key="4">
    <source>
        <dbReference type="SAM" id="Phobius"/>
    </source>
</evidence>
<dbReference type="SUPFAM" id="SSF63380">
    <property type="entry name" value="Riboflavin synthase domain-like"/>
    <property type="match status" value="1"/>
</dbReference>
<feature type="compositionally biased region" description="Gly residues" evidence="3">
    <location>
        <begin position="850"/>
        <end position="862"/>
    </location>
</feature>
<dbReference type="SUPFAM" id="SSF47473">
    <property type="entry name" value="EF-hand"/>
    <property type="match status" value="2"/>
</dbReference>
<accession>A0A7R9BT43</accession>
<reference evidence="7" key="1">
    <citation type="submission" date="2020-11" db="EMBL/GenBank/DDBJ databases">
        <authorList>
            <person name="Tran Van P."/>
        </authorList>
    </citation>
    <scope>NUCLEOTIDE SEQUENCE</scope>
</reference>
<dbReference type="InterPro" id="IPR011992">
    <property type="entry name" value="EF-hand-dom_pair"/>
</dbReference>
<keyword evidence="4" id="KW-1133">Transmembrane helix</keyword>
<dbReference type="EMBL" id="CAJPEX010001903">
    <property type="protein sequence ID" value="CAG0920188.1"/>
    <property type="molecule type" value="Genomic_DNA"/>
</dbReference>
<feature type="domain" description="EF-hand" evidence="5">
    <location>
        <begin position="335"/>
        <end position="370"/>
    </location>
</feature>
<feature type="transmembrane region" description="Helical" evidence="4">
    <location>
        <begin position="484"/>
        <end position="507"/>
    </location>
</feature>
<dbReference type="GO" id="GO:0016175">
    <property type="term" value="F:superoxide-generating NAD(P)H oxidase activity"/>
    <property type="evidence" value="ECO:0007669"/>
    <property type="project" value="TreeGrafter"/>
</dbReference>
<dbReference type="FunFam" id="2.40.30.10:FF:000056">
    <property type="entry name" value="NADPH oxidase 5"/>
    <property type="match status" value="1"/>
</dbReference>
<keyword evidence="2" id="KW-0560">Oxidoreductase</keyword>
<dbReference type="InterPro" id="IPR002048">
    <property type="entry name" value="EF_hand_dom"/>
</dbReference>
<evidence type="ECO:0000313" key="7">
    <source>
        <dbReference type="EMBL" id="CAD7280036.1"/>
    </source>
</evidence>
<gene>
    <name evidence="7" type="ORF">NMOB1V02_LOCUS7700</name>
</gene>
<dbReference type="AlphaFoldDB" id="A0A7R9BT43"/>
<keyword evidence="8" id="KW-1185">Reference proteome</keyword>
<dbReference type="EMBL" id="OA883940">
    <property type="protein sequence ID" value="CAD7280036.1"/>
    <property type="molecule type" value="Genomic_DNA"/>
</dbReference>
<dbReference type="PROSITE" id="PS50222">
    <property type="entry name" value="EF_HAND_2"/>
    <property type="match status" value="3"/>
</dbReference>
<evidence type="ECO:0000259" key="6">
    <source>
        <dbReference type="PROSITE" id="PS51384"/>
    </source>
</evidence>
<dbReference type="InterPro" id="IPR013112">
    <property type="entry name" value="FAD-bd_8"/>
</dbReference>
<evidence type="ECO:0000313" key="8">
    <source>
        <dbReference type="Proteomes" id="UP000678499"/>
    </source>
</evidence>
<dbReference type="SMART" id="SM00054">
    <property type="entry name" value="EFh"/>
    <property type="match status" value="4"/>
</dbReference>
<dbReference type="GO" id="GO:0042554">
    <property type="term" value="P:superoxide anion generation"/>
    <property type="evidence" value="ECO:0007669"/>
    <property type="project" value="TreeGrafter"/>
</dbReference>
<feature type="compositionally biased region" description="Polar residues" evidence="3">
    <location>
        <begin position="941"/>
        <end position="951"/>
    </location>
</feature>
<dbReference type="OrthoDB" id="167398at2759"/>
<evidence type="ECO:0000256" key="2">
    <source>
        <dbReference type="ARBA" id="ARBA00023002"/>
    </source>
</evidence>
<feature type="transmembrane region" description="Helical" evidence="4">
    <location>
        <begin position="620"/>
        <end position="646"/>
    </location>
</feature>
<dbReference type="Pfam" id="PF13202">
    <property type="entry name" value="EF-hand_5"/>
    <property type="match status" value="2"/>
</dbReference>
<dbReference type="CDD" id="cd00051">
    <property type="entry name" value="EFh"/>
    <property type="match status" value="2"/>
</dbReference>
<dbReference type="Gene3D" id="2.40.30.10">
    <property type="entry name" value="Translation factors"/>
    <property type="match status" value="1"/>
</dbReference>
<protein>
    <recommendedName>
        <fullName evidence="9">NADPH oxidase</fullName>
    </recommendedName>
</protein>
<feature type="domain" description="EF-hand" evidence="5">
    <location>
        <begin position="299"/>
        <end position="334"/>
    </location>
</feature>
<dbReference type="InterPro" id="IPR017927">
    <property type="entry name" value="FAD-bd_FR_type"/>
</dbReference>
<feature type="non-terminal residue" evidence="7">
    <location>
        <position position="1"/>
    </location>
</feature>
<organism evidence="7">
    <name type="scientific">Notodromas monacha</name>
    <dbReference type="NCBI Taxonomy" id="399045"/>
    <lineage>
        <taxon>Eukaryota</taxon>
        <taxon>Metazoa</taxon>
        <taxon>Ecdysozoa</taxon>
        <taxon>Arthropoda</taxon>
        <taxon>Crustacea</taxon>
        <taxon>Oligostraca</taxon>
        <taxon>Ostracoda</taxon>
        <taxon>Podocopa</taxon>
        <taxon>Podocopida</taxon>
        <taxon>Cypridocopina</taxon>
        <taxon>Cypridoidea</taxon>
        <taxon>Cyprididae</taxon>
        <taxon>Notodromas</taxon>
    </lineage>
</organism>
<dbReference type="SFLD" id="SFLDG01169">
    <property type="entry name" value="NADPH_oxidase_subgroup_(NOX)"/>
    <property type="match status" value="1"/>
</dbReference>
<dbReference type="InterPro" id="IPR018247">
    <property type="entry name" value="EF_Hand_1_Ca_BS"/>
</dbReference>
<dbReference type="Proteomes" id="UP000678499">
    <property type="component" value="Unassembled WGS sequence"/>
</dbReference>
<keyword evidence="4" id="KW-0472">Membrane</keyword>
<evidence type="ECO:0000256" key="1">
    <source>
        <dbReference type="ARBA" id="ARBA00022837"/>
    </source>
</evidence>
<dbReference type="PANTHER" id="PTHR11972:SF58">
    <property type="entry name" value="NADPH OXIDASE 5"/>
    <property type="match status" value="1"/>
</dbReference>
<keyword evidence="4" id="KW-0812">Transmembrane</keyword>
<dbReference type="FunFam" id="1.10.238.10:FF:000258">
    <property type="entry name" value="NADPH oxidase, isoform B"/>
    <property type="match status" value="1"/>
</dbReference>
<evidence type="ECO:0000256" key="3">
    <source>
        <dbReference type="SAM" id="MobiDB-lite"/>
    </source>
</evidence>
<feature type="region of interest" description="Disordered" evidence="3">
    <location>
        <begin position="1"/>
        <end position="98"/>
    </location>
</feature>
<dbReference type="GO" id="GO:0043020">
    <property type="term" value="C:NADPH oxidase complex"/>
    <property type="evidence" value="ECO:0007669"/>
    <property type="project" value="TreeGrafter"/>
</dbReference>
<dbReference type="CDD" id="cd06186">
    <property type="entry name" value="NOX_Duox_like_FAD_NADP"/>
    <property type="match status" value="1"/>
</dbReference>
<feature type="domain" description="FAD-binding FR-type" evidence="6">
    <location>
        <begin position="676"/>
        <end position="798"/>
    </location>
</feature>
<feature type="transmembrane region" description="Helical" evidence="4">
    <location>
        <begin position="537"/>
        <end position="559"/>
    </location>
</feature>
<proteinExistence type="predicted"/>
<keyword evidence="1" id="KW-0106">Calcium</keyword>
<feature type="compositionally biased region" description="Low complexity" evidence="3">
    <location>
        <begin position="75"/>
        <end position="93"/>
    </location>
</feature>
<dbReference type="Gene3D" id="1.10.238.10">
    <property type="entry name" value="EF-hand"/>
    <property type="match status" value="2"/>
</dbReference>
<dbReference type="InterPro" id="IPR017938">
    <property type="entry name" value="Riboflavin_synthase-like_b-brl"/>
</dbReference>
<feature type="compositionally biased region" description="Polar residues" evidence="3">
    <location>
        <begin position="14"/>
        <end position="25"/>
    </location>
</feature>
<evidence type="ECO:0000259" key="5">
    <source>
        <dbReference type="PROSITE" id="PS50222"/>
    </source>
</evidence>
<sequence>MKESNKEEAVVPSHRQQLLTVTVSSPDAEDAEPRVLLQSPAPKRSPSPAVLKLETLPGNELQVSSAAGGGGGDGPENNSSPNHNHQQQHQGNNSERRQLSVSATLLRSGQVSAKDAEKLQDKVRRDRLNACRLLLTQACPNGRLLKAHDFFRLLADPKFLDELFGLFDHQEADHLVQDQWISSLKHTQCNPAGRDFAELVESVAYILVQQENVNLAVFRRIFSSRGVLEKFFRLVDADKDDVVSVPEIMETITNMTMPGDREHSLTAENLALLEKMFREHMSRDSEIHLDEFRAILNSKNPFFAERVFSIFDRDGSGAISLAEFLESMGRFATQNHDEKISFLFQIYDVDGDGLIQRTELQAVLRACMDENGMNFSDEQIEDLTYALYEDADATGNEITYDALKAQLMKHEGLLENLSISIERWLVPPKKSTQGKSHSFQLPYQLTMPYIKNNYVYLIFVGLIIATNIILAAKRIYDFRTSNGFIIVARICGQCLNFNSTFILVLMLRHTLTFLRNHGLASVLPLDQHIYLHKVCGWLILSFALVHTVAHLANIAYFFMPVLDKLDLTYAEWLFTTRPAPNFYGKPINYGLVTAWANPTGCALVVILIVMIFYWTHLLYIPYWVILVLHCKNFWKWLVGPGIIFLIERLVRVVRMSSNSGRTYISSGIMLPSKTEVYYVDVSVLRDEQLYVSKGGLLGKKSAVPEVTHLVVKRPPNFFYSAGDYVFVNIPAIAKYEWHPFTISSAPELEDYIWLHIRGVGQWTNRLYNHFAAEQAKLENMKHTAMVPMEGLLKGLTVPKKPAKGRPRSGFQNIKRKISQSFRPSNRDSVVVTNSHEMAINGSASAAAMRNGGGGGGSGGGNGLVNQAFGGTEPMVSISLGRNNGDSPPNYENGQGDCPSSPSATSDVFLQTSPSPAGMETATHRRKTRFLSTGKKPALPTSKYSPASTGATITVVPPSQRKVEKTKSLPDLEVNMRRRNKNLLLREKGRATSEHAFDDQTLQRAVIQASGSSSSAYKSPQNR</sequence>
<feature type="domain" description="EF-hand" evidence="5">
    <location>
        <begin position="223"/>
        <end position="258"/>
    </location>
</feature>
<dbReference type="InterPro" id="IPR050369">
    <property type="entry name" value="RBOH/FRE"/>
</dbReference>
<dbReference type="PROSITE" id="PS51384">
    <property type="entry name" value="FAD_FR"/>
    <property type="match status" value="1"/>
</dbReference>
<dbReference type="Pfam" id="PF08022">
    <property type="entry name" value="FAD_binding_8"/>
    <property type="match status" value="1"/>
</dbReference>